<organism evidence="1 2">
    <name type="scientific">Campylobacter hyointestinalis subsp. hyointestinalis</name>
    <dbReference type="NCBI Taxonomy" id="91352"/>
    <lineage>
        <taxon>Bacteria</taxon>
        <taxon>Pseudomonadati</taxon>
        <taxon>Campylobacterota</taxon>
        <taxon>Epsilonproteobacteria</taxon>
        <taxon>Campylobacterales</taxon>
        <taxon>Campylobacteraceae</taxon>
        <taxon>Campylobacter</taxon>
    </lineage>
</organism>
<evidence type="ECO:0000313" key="1">
    <source>
        <dbReference type="EMBL" id="CUU67855.1"/>
    </source>
</evidence>
<comment type="caution">
    <text evidence="1">The sequence shown here is derived from an EMBL/GenBank/DDBJ whole genome shotgun (WGS) entry which is preliminary data.</text>
</comment>
<dbReference type="RefSeq" id="WP_059434821.1">
    <property type="nucleotide sequence ID" value="NZ_FAVB01000001.1"/>
</dbReference>
<sequence>MTKITNIDEFVELINDTEDTEFQIKNVRFEILRDGDTVTITDGMGGVYGVLAKDDCYLPLFEELEAAANEF</sequence>
<accession>A0A0S4R1W3</accession>
<name>A0A0S4R1W3_CAMHY</name>
<dbReference type="EMBL" id="FAVB01000001">
    <property type="protein sequence ID" value="CUU67855.1"/>
    <property type="molecule type" value="Genomic_DNA"/>
</dbReference>
<proteinExistence type="predicted"/>
<keyword evidence="2" id="KW-1185">Reference proteome</keyword>
<reference evidence="1 2" key="1">
    <citation type="submission" date="2015-11" db="EMBL/GenBank/DDBJ databases">
        <authorList>
            <consortium name="Pathogen Informatics"/>
        </authorList>
    </citation>
    <scope>NUCLEOTIDE SEQUENCE [LARGE SCALE GENOMIC DNA]</scope>
    <source>
        <strain evidence="1 2">006A-0059</strain>
    </source>
</reference>
<protein>
    <submittedName>
        <fullName evidence="1">Uncharacterized protein</fullName>
    </submittedName>
</protein>
<dbReference type="AlphaFoldDB" id="A0A0S4R1W3"/>
<evidence type="ECO:0000313" key="2">
    <source>
        <dbReference type="Proteomes" id="UP000052237"/>
    </source>
</evidence>
<dbReference type="Proteomes" id="UP000052237">
    <property type="component" value="Unassembled WGS sequence"/>
</dbReference>
<gene>
    <name evidence="1" type="ORF">ERS686654_00026</name>
</gene>